<dbReference type="AlphaFoldDB" id="A0A8J2N0F5"/>
<evidence type="ECO:0000256" key="2">
    <source>
        <dbReference type="SAM" id="Phobius"/>
    </source>
</evidence>
<organism evidence="4 5">
    <name type="scientific">Alternaria atra</name>
    <dbReference type="NCBI Taxonomy" id="119953"/>
    <lineage>
        <taxon>Eukaryota</taxon>
        <taxon>Fungi</taxon>
        <taxon>Dikarya</taxon>
        <taxon>Ascomycota</taxon>
        <taxon>Pezizomycotina</taxon>
        <taxon>Dothideomycetes</taxon>
        <taxon>Pleosporomycetidae</taxon>
        <taxon>Pleosporales</taxon>
        <taxon>Pleosporineae</taxon>
        <taxon>Pleosporaceae</taxon>
        <taxon>Alternaria</taxon>
        <taxon>Alternaria sect. Ulocladioides</taxon>
    </lineage>
</organism>
<protein>
    <recommendedName>
        <fullName evidence="6">Mid2 domain-containing protein</fullName>
    </recommendedName>
</protein>
<dbReference type="EMBL" id="CAJRGZ010000015">
    <property type="protein sequence ID" value="CAG5140114.1"/>
    <property type="molecule type" value="Genomic_DNA"/>
</dbReference>
<name>A0A8J2N0F5_9PLEO</name>
<feature type="transmembrane region" description="Helical" evidence="2">
    <location>
        <begin position="213"/>
        <end position="238"/>
    </location>
</feature>
<dbReference type="GeneID" id="67018285"/>
<reference evidence="4" key="1">
    <citation type="submission" date="2021-05" db="EMBL/GenBank/DDBJ databases">
        <authorList>
            <person name="Stam R."/>
        </authorList>
    </citation>
    <scope>NUCLEOTIDE SEQUENCE</scope>
    <source>
        <strain evidence="4">CS162</strain>
    </source>
</reference>
<feature type="chain" id="PRO_5035185346" description="Mid2 domain-containing protein" evidence="3">
    <location>
        <begin position="21"/>
        <end position="326"/>
    </location>
</feature>
<keyword evidence="5" id="KW-1185">Reference proteome</keyword>
<accession>A0A8J2N0F5</accession>
<feature type="signal peptide" evidence="3">
    <location>
        <begin position="1"/>
        <end position="20"/>
    </location>
</feature>
<feature type="region of interest" description="Disordered" evidence="1">
    <location>
        <begin position="275"/>
        <end position="326"/>
    </location>
</feature>
<evidence type="ECO:0008006" key="6">
    <source>
        <dbReference type="Google" id="ProtNLM"/>
    </source>
</evidence>
<gene>
    <name evidence="4" type="ORF">ALTATR162_LOCUS640</name>
</gene>
<evidence type="ECO:0000313" key="4">
    <source>
        <dbReference type="EMBL" id="CAG5140114.1"/>
    </source>
</evidence>
<evidence type="ECO:0000256" key="1">
    <source>
        <dbReference type="SAM" id="MobiDB-lite"/>
    </source>
</evidence>
<keyword evidence="2" id="KW-0472">Membrane</keyword>
<dbReference type="CDD" id="cd12087">
    <property type="entry name" value="TM_EGFR-like"/>
    <property type="match status" value="1"/>
</dbReference>
<evidence type="ECO:0000256" key="3">
    <source>
        <dbReference type="SAM" id="SignalP"/>
    </source>
</evidence>
<feature type="compositionally biased region" description="Low complexity" evidence="1">
    <location>
        <begin position="275"/>
        <end position="287"/>
    </location>
</feature>
<comment type="caution">
    <text evidence="4">The sequence shown here is derived from an EMBL/GenBank/DDBJ whole genome shotgun (WGS) entry which is preliminary data.</text>
</comment>
<dbReference type="OrthoDB" id="5347452at2759"/>
<sequence length="326" mass="33512">MTTRFLALVLLGPAMAYAAAFSIPEPTQYTPTVHGWSPAPTAAPQLLFDLSRRQQGGSNTCGFVSGSGLPVSAVTCPNPTDVCATNTNFAIHGCCDPALGTSCTIATACIASTAMSASCTNDACSSDAAIAKCTASSAPACYQWQFIYDRMVLTQYGCAASAFTSTAYHSLGMSVSTSSAAKETVTATVTKESISMPTSSNSSSSSGSSKPSLGAIVGGTIGACLFVSFIAFVVFLAWRRRKAAAKNNPHSAGAFHQTNPQSMVEYDPLGFPSPGFSSSGLPSPASPYGDDSKGWQQHSPRMGRGSIGIVEVDGTSRAVEAPTAEK</sequence>
<keyword evidence="2" id="KW-1133">Transmembrane helix</keyword>
<evidence type="ECO:0000313" key="5">
    <source>
        <dbReference type="Proteomes" id="UP000676310"/>
    </source>
</evidence>
<keyword evidence="3" id="KW-0732">Signal</keyword>
<proteinExistence type="predicted"/>
<keyword evidence="2" id="KW-0812">Transmembrane</keyword>
<dbReference type="Proteomes" id="UP000676310">
    <property type="component" value="Unassembled WGS sequence"/>
</dbReference>
<dbReference type="RefSeq" id="XP_043164169.1">
    <property type="nucleotide sequence ID" value="XM_043308234.1"/>
</dbReference>